<comment type="caution">
    <text evidence="2">The sequence shown here is derived from an EMBL/GenBank/DDBJ whole genome shotgun (WGS) entry which is preliminary data.</text>
</comment>
<evidence type="ECO:0000256" key="1">
    <source>
        <dbReference type="SAM" id="SignalP"/>
    </source>
</evidence>
<feature type="signal peptide" evidence="1">
    <location>
        <begin position="1"/>
        <end position="17"/>
    </location>
</feature>
<sequence>MKSAMFILLAFASAAYAVSLSAVEQQELRKLDIKTNILKNELTSECPQFTYNFPSGKEVVGNVKFSVQLEAKQEEYAIVFKELYKCHQWKLLSKPQECLTAEKRTESWRLDHNGGNIRPGGANSQDGYACDLHDSNRWFRFTGAAGNRLLNSCPKVNSCGSKYPIWSDAEMPTAVGQAVAIDGYVVLEEGYCKYWTIPLEVMKCSDYLEDDFIYKLSAPADNSSSYSCGNGAFCGME</sequence>
<gene>
    <name evidence="2" type="ORF">EB796_005540</name>
</gene>
<evidence type="ECO:0000313" key="2">
    <source>
        <dbReference type="EMBL" id="KAF6036150.1"/>
    </source>
</evidence>
<evidence type="ECO:0000313" key="3">
    <source>
        <dbReference type="Proteomes" id="UP000593567"/>
    </source>
</evidence>
<protein>
    <submittedName>
        <fullName evidence="2">Uncharacterized protein</fullName>
    </submittedName>
</protein>
<organism evidence="2 3">
    <name type="scientific">Bugula neritina</name>
    <name type="common">Brown bryozoan</name>
    <name type="synonym">Sertularia neritina</name>
    <dbReference type="NCBI Taxonomy" id="10212"/>
    <lineage>
        <taxon>Eukaryota</taxon>
        <taxon>Metazoa</taxon>
        <taxon>Spiralia</taxon>
        <taxon>Lophotrochozoa</taxon>
        <taxon>Bryozoa</taxon>
        <taxon>Gymnolaemata</taxon>
        <taxon>Cheilostomatida</taxon>
        <taxon>Flustrina</taxon>
        <taxon>Buguloidea</taxon>
        <taxon>Bugulidae</taxon>
        <taxon>Bugula</taxon>
    </lineage>
</organism>
<keyword evidence="1" id="KW-0732">Signal</keyword>
<dbReference type="OrthoDB" id="10043005at2759"/>
<reference evidence="2" key="1">
    <citation type="submission" date="2020-06" db="EMBL/GenBank/DDBJ databases">
        <title>Draft genome of Bugula neritina, a colonial animal packing powerful symbionts and potential medicines.</title>
        <authorList>
            <person name="Rayko M."/>
        </authorList>
    </citation>
    <scope>NUCLEOTIDE SEQUENCE [LARGE SCALE GENOMIC DNA]</scope>
    <source>
        <strain evidence="2">Kwan_BN1</strain>
    </source>
</reference>
<name>A0A7J7KBZ2_BUGNE</name>
<accession>A0A7J7KBZ2</accession>
<dbReference type="AlphaFoldDB" id="A0A7J7KBZ2"/>
<dbReference type="Proteomes" id="UP000593567">
    <property type="component" value="Unassembled WGS sequence"/>
</dbReference>
<proteinExistence type="predicted"/>
<keyword evidence="3" id="KW-1185">Reference proteome</keyword>
<dbReference type="EMBL" id="VXIV02000771">
    <property type="protein sequence ID" value="KAF6036150.1"/>
    <property type="molecule type" value="Genomic_DNA"/>
</dbReference>
<feature type="chain" id="PRO_5029721133" evidence="1">
    <location>
        <begin position="18"/>
        <end position="237"/>
    </location>
</feature>